<evidence type="ECO:0000256" key="6">
    <source>
        <dbReference type="ARBA" id="ARBA00022729"/>
    </source>
</evidence>
<protein>
    <submittedName>
        <fullName evidence="18">Uncharacterized protein</fullName>
    </submittedName>
</protein>
<feature type="region of interest" description="Disordered" evidence="13">
    <location>
        <begin position="2232"/>
        <end position="2264"/>
    </location>
</feature>
<feature type="domain" description="EGF-like" evidence="15">
    <location>
        <begin position="3046"/>
        <end position="3083"/>
    </location>
</feature>
<dbReference type="EMBL" id="JAEMGP010000002">
    <property type="protein sequence ID" value="KAG5213997.1"/>
    <property type="molecule type" value="Genomic_DNA"/>
</dbReference>
<evidence type="ECO:0000259" key="15">
    <source>
        <dbReference type="PROSITE" id="PS50026"/>
    </source>
</evidence>
<gene>
    <name evidence="18" type="ORF">JEQ12_009783</name>
</gene>
<feature type="transmembrane region" description="Helical" evidence="14">
    <location>
        <begin position="3144"/>
        <end position="3166"/>
    </location>
</feature>
<evidence type="ECO:0000313" key="19">
    <source>
        <dbReference type="Proteomes" id="UP000664991"/>
    </source>
</evidence>
<evidence type="ECO:0000256" key="9">
    <source>
        <dbReference type="ARBA" id="ARBA00023157"/>
    </source>
</evidence>
<feature type="compositionally biased region" description="Polar residues" evidence="13">
    <location>
        <begin position="69"/>
        <end position="78"/>
    </location>
</feature>
<dbReference type="SUPFAM" id="SSF57552">
    <property type="entry name" value="Blood coagulation inhibitor (disintegrin)"/>
    <property type="match status" value="1"/>
</dbReference>
<dbReference type="GO" id="GO:0006508">
    <property type="term" value="P:proteolysis"/>
    <property type="evidence" value="ECO:0007669"/>
    <property type="project" value="InterPro"/>
</dbReference>
<evidence type="ECO:0000256" key="14">
    <source>
        <dbReference type="SAM" id="Phobius"/>
    </source>
</evidence>
<dbReference type="InterPro" id="IPR001762">
    <property type="entry name" value="Disintegrin_dom"/>
</dbReference>
<feature type="region of interest" description="Disordered" evidence="13">
    <location>
        <begin position="1716"/>
        <end position="1758"/>
    </location>
</feature>
<dbReference type="Pfam" id="PF00200">
    <property type="entry name" value="Disintegrin"/>
    <property type="match status" value="1"/>
</dbReference>
<dbReference type="Gene3D" id="2.10.25.10">
    <property type="entry name" value="Laminin"/>
    <property type="match status" value="1"/>
</dbReference>
<evidence type="ECO:0000256" key="11">
    <source>
        <dbReference type="PROSITE-ProRule" id="PRU00068"/>
    </source>
</evidence>
<organism evidence="18 19">
    <name type="scientific">Ovis aries</name>
    <name type="common">Sheep</name>
    <dbReference type="NCBI Taxonomy" id="9940"/>
    <lineage>
        <taxon>Eukaryota</taxon>
        <taxon>Metazoa</taxon>
        <taxon>Chordata</taxon>
        <taxon>Craniata</taxon>
        <taxon>Vertebrata</taxon>
        <taxon>Euteleostomi</taxon>
        <taxon>Mammalia</taxon>
        <taxon>Eutheria</taxon>
        <taxon>Laurasiatheria</taxon>
        <taxon>Artiodactyla</taxon>
        <taxon>Ruminantia</taxon>
        <taxon>Pecora</taxon>
        <taxon>Bovidae</taxon>
        <taxon>Caprinae</taxon>
        <taxon>Ovis</taxon>
    </lineage>
</organism>
<keyword evidence="5 14" id="KW-0812">Transmembrane</keyword>
<dbReference type="InterPro" id="IPR024079">
    <property type="entry name" value="MetalloPept_cat_dom_sf"/>
</dbReference>
<dbReference type="PROSITE" id="PS50214">
    <property type="entry name" value="DISINTEGRIN_2"/>
    <property type="match status" value="1"/>
</dbReference>
<feature type="region of interest" description="Disordered" evidence="13">
    <location>
        <begin position="2021"/>
        <end position="2042"/>
    </location>
</feature>
<feature type="domain" description="Disintegrin" evidence="16">
    <location>
        <begin position="2816"/>
        <end position="2902"/>
    </location>
</feature>
<dbReference type="InterPro" id="IPR006586">
    <property type="entry name" value="ADAM_Cys-rich"/>
</dbReference>
<dbReference type="CDD" id="cd04269">
    <property type="entry name" value="ZnMc_adamalysin_II_like"/>
    <property type="match status" value="1"/>
</dbReference>
<accession>A0A836D997</accession>
<reference evidence="18 19" key="1">
    <citation type="submission" date="2020-12" db="EMBL/GenBank/DDBJ databases">
        <title>De novo assembly of Tibetan sheep genome.</title>
        <authorList>
            <person name="Li X."/>
        </authorList>
    </citation>
    <scope>NUCLEOTIDE SEQUENCE [LARGE SCALE GENOMIC DNA]</scope>
    <source>
        <tissue evidence="18">Heart</tissue>
    </source>
</reference>
<feature type="compositionally biased region" description="Basic residues" evidence="13">
    <location>
        <begin position="2233"/>
        <end position="2247"/>
    </location>
</feature>
<dbReference type="PROSITE" id="PS50026">
    <property type="entry name" value="EGF_3"/>
    <property type="match status" value="1"/>
</dbReference>
<keyword evidence="10" id="KW-0325">Glycoprotein</keyword>
<dbReference type="SMART" id="SM00608">
    <property type="entry name" value="ACR"/>
    <property type="match status" value="1"/>
</dbReference>
<dbReference type="PROSITE" id="PS50215">
    <property type="entry name" value="ADAM_MEPRO"/>
    <property type="match status" value="1"/>
</dbReference>
<dbReference type="InterPro" id="IPR036436">
    <property type="entry name" value="Disintegrin_dom_sf"/>
</dbReference>
<evidence type="ECO:0000256" key="4">
    <source>
        <dbReference type="ARBA" id="ARBA00022685"/>
    </source>
</evidence>
<comment type="caution">
    <text evidence="12">Lacks conserved residue(s) required for the propagation of feature annotation.</text>
</comment>
<evidence type="ECO:0000259" key="16">
    <source>
        <dbReference type="PROSITE" id="PS50214"/>
    </source>
</evidence>
<dbReference type="SMART" id="SM00050">
    <property type="entry name" value="DISIN"/>
    <property type="match status" value="1"/>
</dbReference>
<evidence type="ECO:0000256" key="13">
    <source>
        <dbReference type="SAM" id="MobiDB-lite"/>
    </source>
</evidence>
<evidence type="ECO:0000256" key="8">
    <source>
        <dbReference type="ARBA" id="ARBA00023136"/>
    </source>
</evidence>
<keyword evidence="6" id="KW-0732">Signal</keyword>
<dbReference type="Pfam" id="PF01562">
    <property type="entry name" value="Pep_M12B_propep"/>
    <property type="match status" value="1"/>
</dbReference>
<feature type="domain" description="Peptidase M12B" evidence="17">
    <location>
        <begin position="2613"/>
        <end position="2810"/>
    </location>
</feature>
<name>A0A836D997_SHEEP</name>
<evidence type="ECO:0000256" key="12">
    <source>
        <dbReference type="PROSITE-ProRule" id="PRU00076"/>
    </source>
</evidence>
<dbReference type="Gene3D" id="3.40.390.10">
    <property type="entry name" value="Collagenase (Catalytic Domain)"/>
    <property type="match status" value="1"/>
</dbReference>
<keyword evidence="3 12" id="KW-0245">EGF-like domain</keyword>
<dbReference type="FunFam" id="3.40.390.10:FF:000014">
    <property type="entry name" value="disintegrin and metalloproteinase domain-containing protein 11"/>
    <property type="match status" value="1"/>
</dbReference>
<dbReference type="PANTHER" id="PTHR21639:SF5">
    <property type="entry name" value="DBF4-TYPE ZINC FINGER-CONTAINING PROTEIN 2"/>
    <property type="match status" value="1"/>
</dbReference>
<dbReference type="GO" id="GO:0071514">
    <property type="term" value="P:genomic imprinting"/>
    <property type="evidence" value="ECO:0007669"/>
    <property type="project" value="TreeGrafter"/>
</dbReference>
<dbReference type="Gene3D" id="4.10.70.10">
    <property type="entry name" value="Disintegrin domain"/>
    <property type="match status" value="1"/>
</dbReference>
<feature type="transmembrane region" description="Helical" evidence="14">
    <location>
        <begin position="3107"/>
        <end position="3132"/>
    </location>
</feature>
<dbReference type="PROSITE" id="PS00022">
    <property type="entry name" value="EGF_1"/>
    <property type="match status" value="1"/>
</dbReference>
<keyword evidence="2" id="KW-1003">Cell membrane</keyword>
<dbReference type="InterPro" id="IPR000742">
    <property type="entry name" value="EGF"/>
</dbReference>
<dbReference type="Pfam" id="PF08516">
    <property type="entry name" value="ADAM_CR"/>
    <property type="match status" value="1"/>
</dbReference>
<keyword evidence="8 14" id="KW-0472">Membrane</keyword>
<dbReference type="InterPro" id="IPR038890">
    <property type="entry name" value="ZDBF2"/>
</dbReference>
<evidence type="ECO:0000313" key="18">
    <source>
        <dbReference type="EMBL" id="KAG5213997.1"/>
    </source>
</evidence>
<feature type="region of interest" description="Disordered" evidence="13">
    <location>
        <begin position="69"/>
        <end position="89"/>
    </location>
</feature>
<proteinExistence type="predicted"/>
<dbReference type="InterPro" id="IPR034027">
    <property type="entry name" value="Reprolysin_adamalysin"/>
</dbReference>
<sequence length="3292" mass="369351">MKLLSKMGNIRGDQERDEMGGLFHCGICMALEMMKMAEADLIDLFSSQVRSQTLSDFLIIKSNGSVQNERPHMTTVSPSEVVPNDDFSPEIKTEDVAGVREEISTKASEPVEKLYSRPQGYMHSVSDRPSVIQKLEKGQQHPLEFIHKIGSSMKEFNPVGIGHSTNNRQSVICSSVISNAPVSCLPESSDERPVTTDTTTSLSLGVHLDLVNKCDPNKADKYLKQLNKGSRNPMLLSHPETSSVPYQKSKELNRKSLCTNSDKLTLQEDVNSQTKALSTGFKVHEFVGTENSLKLESLSKFAVNPVVNLSKTNIGIFEGDIPKHHEKFFPNMDHNQEGKHLVFNKSAFLEQKIAVSSEMKFAGGSLQSASDHCEEAEPDLWKGEQTDQEDKNCESRDSEVSFDGSSSFYPLMDQSKVTAEEIKLSKEVHTDLQYKNNTSYISEISSDCDDSLQLTTSRTQVKEESVQKVMRIRLVDESYESSDSEMNFDCDASLQSTDDCRQQPEKEVNLPKGVLVGLVDMNYGCSSSEISADSVSSLQSMPGQFPVTVTETELQKKVQISLVDKNYGSSCSETSFDCDVSLQSVFDHPHMAVSERNLEDRPVSLKDRNYKPRSAKAYLDCDVSLETVSDGPQKDVENINLRKEKNGLGDMNCEFHGPEIKFHLMKTDPQLVPAQSQVAVKDVNAQKVAPDLENKSVKSSIFDLSFDSYPIGACGEVNLKALNVDMEVKSSGCSSFESTFDSDSSFMSVSEYPELDVEEISKKHVNLEDESFESISLERTFYSDSPLHPVVDQSQVTVYEEDPVDLENKISESCVSEITFDSDVPLHSGTYQPEVVVKETFIQKEVRTHLGEKDDAPTGSEISLASYIPFHSVIKQPEEAVKNLNPQKEEWVHLENKENESSDSEIFDYDIFRSMTGHSEYPIKERNLQKGENIHLENKDNVPVVSESSLKSVSTFHLVTGHLSIAIKEINQNEEHVNLTDKSTELKVSETSLDTDIPVQSVTHEPELIVKELGLQKEKHAKLKGQSAEYSGSEISLDSDYSMTEPQITVKEKSAQKEEHVVLENKSDKYSSSEIILDSDVPLQPMNEKPQTTILKEDHVDPEDESTGPRGFEKILNTNNLLHLVIDQPQLALLKGKHVHLEDTNNESSDGKIDFDSADPLQPLTEQFQEVVEETNVQKEEDMSLKNKVDEPNDCKLIHNSDVSLPAVPSQPKVAVKLINLKNENHMYLKDKNRQDSGFAMSLNSDLMDQSVVDHPQITILEQKHTELEDKHNQSCGSEINFNSDDPLQSVANQLRQSVKEISPWRDEVDMEDKRDEPKHFEIESDSDVCVQSVAGQTEVVKEVNLLKEHVDLEGKVVKPSDSKINFVSDEAFQSVANEVQEAVTEMNLPREGPVCLSAKSYGPNDSEIIFASNTPLQSVVEPHHDLEEQQANLEDKSNDPCGPKINFVSEYPLQSVAGQLQRKAVKKIGLWEEGHIYLEDKRYKLGDFEVSYDSDVDFVAGHSAVAVKEINLQEEDQNNLENKNCELSVSEIKCDSGVHLQLGVAQPQVVCKEINLQMEKYLGMQEVSEPRDSEMMCDSDVPLQIVINEESDRETDKMLFVDLTASDNDCEVISDSDVPFQPVIDSPQRTVKEISCINAESFDLDENCDSCDSDLRYVCEASPQSVTNHSKKVFKVVKQKQDYIILEETSCEPYVSELSFQIDSSHQSMTYQSQKYEKKRAKYSDPKDKSCQYSGPKRNFEREETSQPVTQQQQKVDKGVSLWKDVENIGLKDKNCESGVSTTDCNASPGLVIHQMPDQENLLKLKHTDLESMSYEPCGSGVNFQRDPSLQSVNDWPQEAVNKINLFTKMSFDQRKINDNNSHSDSVPMIDSIRNLAKAKEVIEDDLHELLPEDLPPVPPSFVGKTQSQIMKEDDVQMSALVKEFKKDHFYCYFVSDCEMRKMKKKNLNEEKKMTWTDLNQDTTSIQVLSDCDGNAGGISDIDDFSVALDKPNHYPSTGRNHEQTWQVASQGQAIKVSHRTQTSLTSQPGTKRRISGQEKDSPVRKCLLLQNNGKTREKVKKNEFPESCISVLKPLQGNTLIYILSSNIKLKKGESNSFSKRRHCSRNNWDINIQYKFNQSSFNCYDPLKKKIVIDPPLNIEVPGSDRNNSVEIHVSPLNSNAEDNDPYVQSSASVPFMTVPVRHELKSRQEASESVFPEKSKIFSSSEISKESNFQSTFSSRDVAKTSSKSFRKKFLKSKSKNQTKKVSTNNKPDSPKKGCRSVIPQQNIRIASEKRSIWIQSKLSDIIKKYIPKYSVFLRHKYQPRSTFVRTHIKKKKPNVSRLKRAKKPANMLSNASVLSAGAEEQSRAIAGSSKQRVQTSSSVARSHIFDGYIFSYDDSAPYWNETAEKKLGVLADENNTLQQNSSSNSSSSHAMQKEITLPSRLIYYINQDSESPYHVLDTKARHQQKHNKAVHLAQASFQIEAFGSKFILDLTLNNGLLSSDYVEIHYENGKPQYSKGGEHCYYHGNIRGVKDSRVALSTCNGLHGMFEDHTFVYMIEPLDLVHNEKSTGRPHIIQKILAGQYSKQMKNLSMESSDQWPFLSELQWLKRRRKRAVNPSRGVFEEMKYLELMIVNDHKTYKKCRSSLAHANNFAKSVVNLVDSIYKEQLNTRVVLVAVETWTERDHIDITTNLVQMLHEFSKYRQRIRQHADAVHLISRVTFHYKRSSLSYFGGVCSRTRGVGVNEYGLPMAVAQVLSQSLAQNLGIQWEPSSRKPKCDCTESWGGCIMEETGVSHSRKFSKCSILEYRDFLLRGGGACLFNRPTKLFEPTECGNGYVEAGEECDCGIHVECYGLCCKKCSLSNGAHCSDGPCCNNTSCLFQPRGYECRDAVNGCDITEYCTGDSGQCPPNLHKQDGYACNQNQGRCYNGECKTRDNQCQYIWGPKASGSDKFCYEKLNTEGTEKGNCGKDGDRWIQCSKHDVFCGFLLCTNLTRAPRIGQLQGEIIPTSFYHQGRVIDCSGAHVVLDDDTDVGYVEDGTPCGPSMMCLDRKCLQIQALNMSSCPLDSKGKVCSGHGVCSNEATCICDFTWAGTDCSIRDPVRNLHPPKDEGPKGPSATNLIIGSIAGAILVAAIVLGGTGWGFNFKVMADPGNRGKIYHPLNLTCSLLIVGMCCVSPFFCHSQTDLLALNQADPQCWESSSVLLLEMWKPRISNTVSGFWDFMIYLKSSENLQHGALFWDLAQLFWDIYVDCVLSRNHGLGRRQLTGEEVKISAVHPQHTGRKKGGQPQAPCLLKGSTKYECAEL</sequence>
<feature type="compositionally biased region" description="Polar residues" evidence="13">
    <location>
        <begin position="2021"/>
        <end position="2031"/>
    </location>
</feature>
<keyword evidence="4" id="KW-0165">Cleavage on pair of basic residues</keyword>
<dbReference type="InterPro" id="IPR001590">
    <property type="entry name" value="Peptidase_M12B"/>
</dbReference>
<dbReference type="PANTHER" id="PTHR21639">
    <property type="entry name" value="DBF4-TYPE ZINC FINGER-CONTAINING PROTEIN 2"/>
    <property type="match status" value="1"/>
</dbReference>
<keyword evidence="7 14" id="KW-1133">Transmembrane helix</keyword>
<dbReference type="FunFam" id="2.10.25.10:FF:000147">
    <property type="entry name" value="Disintegrin and metalloproteinase domain-containing protein 11"/>
    <property type="match status" value="1"/>
</dbReference>
<evidence type="ECO:0000256" key="5">
    <source>
        <dbReference type="ARBA" id="ARBA00022692"/>
    </source>
</evidence>
<feature type="disulfide bond" evidence="12">
    <location>
        <begin position="3073"/>
        <end position="3082"/>
    </location>
</feature>
<comment type="subcellular location">
    <subcellularLocation>
        <location evidence="1">Cell membrane</location>
        <topology evidence="1">Single-pass type I membrane protein</topology>
    </subcellularLocation>
</comment>
<keyword evidence="9 12" id="KW-1015">Disulfide bond</keyword>
<evidence type="ECO:0000259" key="17">
    <source>
        <dbReference type="PROSITE" id="PS50215"/>
    </source>
</evidence>
<comment type="caution">
    <text evidence="18">The sequence shown here is derived from an EMBL/GenBank/DDBJ whole genome shotgun (WGS) entry which is preliminary data.</text>
</comment>
<dbReference type="InterPro" id="IPR002870">
    <property type="entry name" value="Peptidase_M12B_N"/>
</dbReference>
<evidence type="ECO:0000256" key="3">
    <source>
        <dbReference type="ARBA" id="ARBA00022536"/>
    </source>
</evidence>
<dbReference type="Pfam" id="PF01421">
    <property type="entry name" value="Reprolysin"/>
    <property type="match status" value="1"/>
</dbReference>
<dbReference type="GO" id="GO:0005886">
    <property type="term" value="C:plasma membrane"/>
    <property type="evidence" value="ECO:0007669"/>
    <property type="project" value="UniProtKB-SubCell"/>
</dbReference>
<dbReference type="SUPFAM" id="SSF55486">
    <property type="entry name" value="Metalloproteases ('zincins'), catalytic domain"/>
    <property type="match status" value="1"/>
</dbReference>
<evidence type="ECO:0000256" key="10">
    <source>
        <dbReference type="ARBA" id="ARBA00023180"/>
    </source>
</evidence>
<dbReference type="Proteomes" id="UP000664991">
    <property type="component" value="Unassembled WGS sequence"/>
</dbReference>
<evidence type="ECO:0000256" key="2">
    <source>
        <dbReference type="ARBA" id="ARBA00022475"/>
    </source>
</evidence>
<dbReference type="GO" id="GO:0004222">
    <property type="term" value="F:metalloendopeptidase activity"/>
    <property type="evidence" value="ECO:0007669"/>
    <property type="project" value="InterPro"/>
</dbReference>
<feature type="disulfide bond" evidence="11">
    <location>
        <begin position="2874"/>
        <end position="2894"/>
    </location>
</feature>
<dbReference type="FunFam" id="4.10.70.10:FF:000001">
    <property type="entry name" value="Disintegrin and metalloproteinase domain-containing protein 22"/>
    <property type="match status" value="1"/>
</dbReference>
<evidence type="ECO:0000256" key="1">
    <source>
        <dbReference type="ARBA" id="ARBA00004251"/>
    </source>
</evidence>
<evidence type="ECO:0000256" key="7">
    <source>
        <dbReference type="ARBA" id="ARBA00022989"/>
    </source>
</evidence>